<feature type="non-terminal residue" evidence="10">
    <location>
        <position position="308"/>
    </location>
</feature>
<dbReference type="GO" id="GO:0000973">
    <property type="term" value="P:post-transcriptional tethering of RNA polymerase II gene DNA at nuclear periphery"/>
    <property type="evidence" value="ECO:0007669"/>
    <property type="project" value="TreeGrafter"/>
</dbReference>
<feature type="compositionally biased region" description="Polar residues" evidence="9">
    <location>
        <begin position="225"/>
        <end position="235"/>
    </location>
</feature>
<comment type="subcellular location">
    <subcellularLocation>
        <location evidence="1">Nucleus</location>
        <location evidence="1">Nuclear pore complex</location>
    </subcellularLocation>
</comment>
<keyword evidence="7" id="KW-0906">Nuclear pore complex</keyword>
<keyword evidence="11" id="KW-1185">Reference proteome</keyword>
<dbReference type="AlphaFoldDB" id="A0A5J9UC52"/>
<dbReference type="InterPro" id="IPR037665">
    <property type="entry name" value="Nucleoporin_S59-like"/>
</dbReference>
<gene>
    <name evidence="10" type="ORF">EJB05_30387</name>
</gene>
<dbReference type="PANTHER" id="PTHR23198:SF15">
    <property type="entry name" value="OS01G0383900 PROTEIN"/>
    <property type="match status" value="1"/>
</dbReference>
<dbReference type="OrthoDB" id="1939165at2759"/>
<dbReference type="GO" id="GO:0003723">
    <property type="term" value="F:RNA binding"/>
    <property type="evidence" value="ECO:0007669"/>
    <property type="project" value="TreeGrafter"/>
</dbReference>
<evidence type="ECO:0000256" key="1">
    <source>
        <dbReference type="ARBA" id="ARBA00004567"/>
    </source>
</evidence>
<dbReference type="GO" id="GO:0006606">
    <property type="term" value="P:protein import into nucleus"/>
    <property type="evidence" value="ECO:0007669"/>
    <property type="project" value="TreeGrafter"/>
</dbReference>
<dbReference type="Proteomes" id="UP000324897">
    <property type="component" value="Unassembled WGS sequence"/>
</dbReference>
<keyword evidence="3" id="KW-0813">Transport</keyword>
<evidence type="ECO:0000313" key="11">
    <source>
        <dbReference type="Proteomes" id="UP000324897"/>
    </source>
</evidence>
<comment type="caution">
    <text evidence="10">The sequence shown here is derived from an EMBL/GenBank/DDBJ whole genome shotgun (WGS) entry which is preliminary data.</text>
</comment>
<feature type="region of interest" description="Disordered" evidence="9">
    <location>
        <begin position="95"/>
        <end position="130"/>
    </location>
</feature>
<organism evidence="10 11">
    <name type="scientific">Eragrostis curvula</name>
    <name type="common">weeping love grass</name>
    <dbReference type="NCBI Taxonomy" id="38414"/>
    <lineage>
        <taxon>Eukaryota</taxon>
        <taxon>Viridiplantae</taxon>
        <taxon>Streptophyta</taxon>
        <taxon>Embryophyta</taxon>
        <taxon>Tracheophyta</taxon>
        <taxon>Spermatophyta</taxon>
        <taxon>Magnoliopsida</taxon>
        <taxon>Liliopsida</taxon>
        <taxon>Poales</taxon>
        <taxon>Poaceae</taxon>
        <taxon>PACMAD clade</taxon>
        <taxon>Chloridoideae</taxon>
        <taxon>Eragrostideae</taxon>
        <taxon>Eragrostidinae</taxon>
        <taxon>Eragrostis</taxon>
    </lineage>
</organism>
<evidence type="ECO:0000256" key="7">
    <source>
        <dbReference type="ARBA" id="ARBA00023132"/>
    </source>
</evidence>
<evidence type="ECO:0000256" key="4">
    <source>
        <dbReference type="ARBA" id="ARBA00022816"/>
    </source>
</evidence>
<protein>
    <submittedName>
        <fullName evidence="10">Uncharacterized protein</fullName>
    </submittedName>
</protein>
<keyword evidence="4" id="KW-0509">mRNA transport</keyword>
<dbReference type="PANTHER" id="PTHR23198">
    <property type="entry name" value="NUCLEOPORIN"/>
    <property type="match status" value="1"/>
</dbReference>
<evidence type="ECO:0000256" key="5">
    <source>
        <dbReference type="ARBA" id="ARBA00022927"/>
    </source>
</evidence>
<keyword evidence="8" id="KW-0539">Nucleus</keyword>
<proteinExistence type="inferred from homology"/>
<dbReference type="GO" id="GO:0006405">
    <property type="term" value="P:RNA export from nucleus"/>
    <property type="evidence" value="ECO:0007669"/>
    <property type="project" value="TreeGrafter"/>
</dbReference>
<evidence type="ECO:0000256" key="8">
    <source>
        <dbReference type="ARBA" id="ARBA00023242"/>
    </source>
</evidence>
<dbReference type="GO" id="GO:0044614">
    <property type="term" value="C:nuclear pore cytoplasmic filaments"/>
    <property type="evidence" value="ECO:0007669"/>
    <property type="project" value="TreeGrafter"/>
</dbReference>
<feature type="region of interest" description="Disordered" evidence="9">
    <location>
        <begin position="1"/>
        <end position="30"/>
    </location>
</feature>
<dbReference type="GO" id="GO:0034398">
    <property type="term" value="P:telomere tethering at nuclear periphery"/>
    <property type="evidence" value="ECO:0007669"/>
    <property type="project" value="TreeGrafter"/>
</dbReference>
<dbReference type="GO" id="GO:0008139">
    <property type="term" value="F:nuclear localization sequence binding"/>
    <property type="evidence" value="ECO:0007669"/>
    <property type="project" value="TreeGrafter"/>
</dbReference>
<dbReference type="EMBL" id="RWGY01000026">
    <property type="protein sequence ID" value="TVU20791.1"/>
    <property type="molecule type" value="Genomic_DNA"/>
</dbReference>
<keyword evidence="6" id="KW-0811">Translocation</keyword>
<feature type="region of interest" description="Disordered" evidence="9">
    <location>
        <begin position="225"/>
        <end position="246"/>
    </location>
</feature>
<reference evidence="10 11" key="1">
    <citation type="journal article" date="2019" name="Sci. Rep.">
        <title>A high-quality genome of Eragrostis curvula grass provides insights into Poaceae evolution and supports new strategies to enhance forage quality.</title>
        <authorList>
            <person name="Carballo J."/>
            <person name="Santos B.A.C.M."/>
            <person name="Zappacosta D."/>
            <person name="Garbus I."/>
            <person name="Selva J.P."/>
            <person name="Gallo C.A."/>
            <person name="Diaz A."/>
            <person name="Albertini E."/>
            <person name="Caccamo M."/>
            <person name="Echenique V."/>
        </authorList>
    </citation>
    <scope>NUCLEOTIDE SEQUENCE [LARGE SCALE GENOMIC DNA]</scope>
    <source>
        <strain evidence="11">cv. Victoria</strain>
        <tissue evidence="10">Leaf</tissue>
    </source>
</reference>
<dbReference type="Pfam" id="PF21240">
    <property type="entry name" value="Nup98_GLEBS"/>
    <property type="match status" value="1"/>
</dbReference>
<evidence type="ECO:0000256" key="9">
    <source>
        <dbReference type="SAM" id="MobiDB-lite"/>
    </source>
</evidence>
<dbReference type="Gene3D" id="1.10.10.2360">
    <property type="match status" value="2"/>
</dbReference>
<name>A0A5J9UC52_9POAL</name>
<sequence>MQLHDMRKSSSSRSGRTFGPCPSIPRSDLGPTTCFPPWRCLSKQGSRVSPYKKTAEDPPYKEAESPVCYFQSISAMTVYSNKSHEELRHEDYQIQNKGLPGKGSRVSPYKKTADDPCNEAGSSASKKKEAGSPNWYFQSISAMPVYSSKSHEELRYEDYQIQHKGGVMTNPAPLKTKAAFSPNSLISTSPPTSRQENVFSNTAAAYATSSEATSTSSTFGQKVSTTFTESGSSSDAHSEPSLSPHAHCTSAKVDYPNNAIELLLPTSISLKIAVLTCQLSPSEVTAELLLASTEEKPAEGSSHQQDQM</sequence>
<evidence type="ECO:0000313" key="10">
    <source>
        <dbReference type="EMBL" id="TVU20791.1"/>
    </source>
</evidence>
<dbReference type="FunFam" id="1.10.10.2360:FF:000001">
    <property type="entry name" value="Nuclear pore complex protein Nup98-Nup96"/>
    <property type="match status" value="2"/>
</dbReference>
<dbReference type="GO" id="GO:0017056">
    <property type="term" value="F:structural constituent of nuclear pore"/>
    <property type="evidence" value="ECO:0007669"/>
    <property type="project" value="TreeGrafter"/>
</dbReference>
<evidence type="ECO:0000256" key="2">
    <source>
        <dbReference type="ARBA" id="ARBA00008926"/>
    </source>
</evidence>
<keyword evidence="5" id="KW-0653">Protein transport</keyword>
<comment type="similarity">
    <text evidence="2">Belongs to the nucleoporin GLFG family.</text>
</comment>
<dbReference type="GO" id="GO:0051028">
    <property type="term" value="P:mRNA transport"/>
    <property type="evidence" value="ECO:0007669"/>
    <property type="project" value="UniProtKB-KW"/>
</dbReference>
<dbReference type="Gramene" id="TVU20791">
    <property type="protein sequence ID" value="TVU20791"/>
    <property type="gene ID" value="EJB05_30387"/>
</dbReference>
<accession>A0A5J9UC52</accession>
<evidence type="ECO:0000256" key="6">
    <source>
        <dbReference type="ARBA" id="ARBA00023010"/>
    </source>
</evidence>
<evidence type="ECO:0000256" key="3">
    <source>
        <dbReference type="ARBA" id="ARBA00022448"/>
    </source>
</evidence>